<feature type="transmembrane region" description="Helical" evidence="10">
    <location>
        <begin position="404"/>
        <end position="429"/>
    </location>
</feature>
<evidence type="ECO:0000256" key="10">
    <source>
        <dbReference type="SAM" id="Phobius"/>
    </source>
</evidence>
<dbReference type="GO" id="GO:0022857">
    <property type="term" value="F:transmembrane transporter activity"/>
    <property type="evidence" value="ECO:0007669"/>
    <property type="project" value="InterPro"/>
</dbReference>
<dbReference type="Pfam" id="PF07690">
    <property type="entry name" value="MFS_1"/>
    <property type="match status" value="1"/>
</dbReference>
<dbReference type="FunFam" id="1.20.1720.10:FF:000015">
    <property type="entry name" value="Quinolone resistance protein NorB"/>
    <property type="match status" value="1"/>
</dbReference>
<evidence type="ECO:0000256" key="7">
    <source>
        <dbReference type="ARBA" id="ARBA00023136"/>
    </source>
</evidence>
<feature type="transmembrane region" description="Helical" evidence="10">
    <location>
        <begin position="137"/>
        <end position="157"/>
    </location>
</feature>
<dbReference type="InterPro" id="IPR011701">
    <property type="entry name" value="MFS"/>
</dbReference>
<protein>
    <recommendedName>
        <fullName evidence="9">Quinolone resistance protein NorB</fullName>
    </recommendedName>
</protein>
<feature type="transmembrane region" description="Helical" evidence="10">
    <location>
        <begin position="274"/>
        <end position="297"/>
    </location>
</feature>
<dbReference type="InterPro" id="IPR036259">
    <property type="entry name" value="MFS_trans_sf"/>
</dbReference>
<accession>A0A077UGT1</accession>
<dbReference type="AlphaFoldDB" id="A0A077UGT1"/>
<dbReference type="RefSeq" id="WP_047529811.1">
    <property type="nucleotide sequence ID" value="NZ_CCEH01000005.1"/>
</dbReference>
<evidence type="ECO:0000256" key="2">
    <source>
        <dbReference type="ARBA" id="ARBA00007520"/>
    </source>
</evidence>
<feature type="transmembrane region" description="Helical" evidence="10">
    <location>
        <begin position="48"/>
        <end position="67"/>
    </location>
</feature>
<feature type="domain" description="Major facilitator superfamily (MFS) profile" evidence="11">
    <location>
        <begin position="13"/>
        <end position="463"/>
    </location>
</feature>
<dbReference type="Gene3D" id="1.20.1250.20">
    <property type="entry name" value="MFS general substrate transporter like domains"/>
    <property type="match status" value="1"/>
</dbReference>
<proteinExistence type="inferred from homology"/>
<feature type="transmembrane region" description="Helical" evidence="10">
    <location>
        <begin position="12"/>
        <end position="36"/>
    </location>
</feature>
<gene>
    <name evidence="12" type="primary">norB_3</name>
    <name evidence="12" type="ORF">ERS140147_00783</name>
</gene>
<dbReference type="PANTHER" id="PTHR42718:SF9">
    <property type="entry name" value="MAJOR FACILITATOR SUPERFAMILY MULTIDRUG TRANSPORTER MFSC"/>
    <property type="match status" value="1"/>
</dbReference>
<keyword evidence="4" id="KW-1003">Cell membrane</keyword>
<keyword evidence="5 10" id="KW-0812">Transmembrane</keyword>
<feature type="transmembrane region" description="Helical" evidence="10">
    <location>
        <begin position="204"/>
        <end position="223"/>
    </location>
</feature>
<dbReference type="InterPro" id="IPR020846">
    <property type="entry name" value="MFS_dom"/>
</dbReference>
<feature type="transmembrane region" description="Helical" evidence="10">
    <location>
        <begin position="163"/>
        <end position="183"/>
    </location>
</feature>
<dbReference type="SUPFAM" id="SSF103473">
    <property type="entry name" value="MFS general substrate transporter"/>
    <property type="match status" value="1"/>
</dbReference>
<dbReference type="GO" id="GO:0005886">
    <property type="term" value="C:plasma membrane"/>
    <property type="evidence" value="ECO:0007669"/>
    <property type="project" value="UniProtKB-SubCell"/>
</dbReference>
<comment type="subcellular location">
    <subcellularLocation>
        <location evidence="1">Cell membrane</location>
        <topology evidence="1">Multi-pass membrane protein</topology>
    </subcellularLocation>
</comment>
<dbReference type="Proteomes" id="UP000044616">
    <property type="component" value="Unassembled WGS sequence"/>
</dbReference>
<organism evidence="12 13">
    <name type="scientific">Staphylococcus schweitzeri</name>
    <dbReference type="NCBI Taxonomy" id="1654388"/>
    <lineage>
        <taxon>Bacteria</taxon>
        <taxon>Bacillati</taxon>
        <taxon>Bacillota</taxon>
        <taxon>Bacilli</taxon>
        <taxon>Bacillales</taxon>
        <taxon>Staphylococcaceae</taxon>
        <taxon>Staphylococcus</taxon>
    </lineage>
</organism>
<evidence type="ECO:0000259" key="11">
    <source>
        <dbReference type="PROSITE" id="PS50850"/>
    </source>
</evidence>
<evidence type="ECO:0000256" key="3">
    <source>
        <dbReference type="ARBA" id="ARBA00022448"/>
    </source>
</evidence>
<reference evidence="12 13" key="1">
    <citation type="submission" date="2014-05" db="EMBL/GenBank/DDBJ databases">
        <authorList>
            <person name="Aslett A.Martin."/>
            <person name="De Silva Nishadi"/>
        </authorList>
    </citation>
    <scope>NUCLEOTIDE SEQUENCE [LARGE SCALE GENOMIC DNA]</scope>
</reference>
<evidence type="ECO:0000256" key="1">
    <source>
        <dbReference type="ARBA" id="ARBA00004651"/>
    </source>
</evidence>
<dbReference type="GO" id="GO:0046677">
    <property type="term" value="P:response to antibiotic"/>
    <property type="evidence" value="ECO:0007669"/>
    <property type="project" value="UniProtKB-KW"/>
</dbReference>
<dbReference type="CDD" id="cd17321">
    <property type="entry name" value="MFS_MMR_MDR_like"/>
    <property type="match status" value="1"/>
</dbReference>
<keyword evidence="6 10" id="KW-1133">Transmembrane helix</keyword>
<name>A0A077UGT1_9STAP</name>
<feature type="transmembrane region" description="Helical" evidence="10">
    <location>
        <begin position="229"/>
        <end position="253"/>
    </location>
</feature>
<keyword evidence="7 10" id="KW-0472">Membrane</keyword>
<dbReference type="PANTHER" id="PTHR42718">
    <property type="entry name" value="MAJOR FACILITATOR SUPERFAMILY MULTIDRUG TRANSPORTER MFSC"/>
    <property type="match status" value="1"/>
</dbReference>
<evidence type="ECO:0000313" key="13">
    <source>
        <dbReference type="Proteomes" id="UP000044616"/>
    </source>
</evidence>
<dbReference type="PROSITE" id="PS50850">
    <property type="entry name" value="MFS"/>
    <property type="match status" value="1"/>
</dbReference>
<evidence type="ECO:0000256" key="4">
    <source>
        <dbReference type="ARBA" id="ARBA00022475"/>
    </source>
</evidence>
<comment type="similarity">
    <text evidence="2">Belongs to the major facilitator superfamily. TCR/Tet family.</text>
</comment>
<feature type="transmembrane region" description="Helical" evidence="10">
    <location>
        <begin position="309"/>
        <end position="326"/>
    </location>
</feature>
<evidence type="ECO:0000313" key="12">
    <source>
        <dbReference type="EMBL" id="CDR27676.1"/>
    </source>
</evidence>
<feature type="transmembrane region" description="Helical" evidence="10">
    <location>
        <begin position="338"/>
        <end position="357"/>
    </location>
</feature>
<evidence type="ECO:0000256" key="6">
    <source>
        <dbReference type="ARBA" id="ARBA00022989"/>
    </source>
</evidence>
<dbReference type="Gene3D" id="1.20.1720.10">
    <property type="entry name" value="Multidrug resistance protein D"/>
    <property type="match status" value="1"/>
</dbReference>
<evidence type="ECO:0000256" key="9">
    <source>
        <dbReference type="ARBA" id="ARBA00040594"/>
    </source>
</evidence>
<sequence length="466" mass="49919">MDTSKQFRGDNRLLLGIVLGVITFWLFAQSLVNLVVPLQSTYSSDVGTINIAVSLSALFAGLFIVGAGDVADKIGRVKITYVGLILNVVGSLLIIITPLPAFLIIGRIIQGLSAACIMPATLAIINEYYIGTRRQRALSYWSIGSWGGSGICTLFGGLMATYIGWRSIFVVSILLTLLAMYLIKHAPETKAEPIKGMKVEAKKFDVIGLVILVVTMLSLNVIITQTSHFGLVSPMILSLIVIFILSLIGFVYYENKIKYPLVDFSIFKNRGYSGATISNFLLNGVAGGALIVINTYYQQQLGFNSSQTGYISLTYLIAVLSMIRVGEKILSQHGPKRPLLLGSGFTVIGLILLSLTFLPEMWYIVSSIVGYLLFGTGLGLYATPSTDTAVASAPDDKSGVASGVYKMASSLGNAFGVAVSGTVYTVLAANLNLNLGGFTGMMFNALLAIVAFLVILLLVPKNQTNL</sequence>
<keyword evidence="3" id="KW-0813">Transport</keyword>
<dbReference type="FunFam" id="1.20.1250.20:FF:000252">
    <property type="entry name" value="Quinolone resistance protein NorB"/>
    <property type="match status" value="1"/>
</dbReference>
<evidence type="ECO:0000256" key="8">
    <source>
        <dbReference type="ARBA" id="ARBA00023251"/>
    </source>
</evidence>
<feature type="transmembrane region" description="Helical" evidence="10">
    <location>
        <begin position="363"/>
        <end position="383"/>
    </location>
</feature>
<evidence type="ECO:0000256" key="5">
    <source>
        <dbReference type="ARBA" id="ARBA00022692"/>
    </source>
</evidence>
<dbReference type="EMBL" id="CCEH01000005">
    <property type="protein sequence ID" value="CDR27676.1"/>
    <property type="molecule type" value="Genomic_DNA"/>
</dbReference>
<feature type="transmembrane region" description="Helical" evidence="10">
    <location>
        <begin position="79"/>
        <end position="96"/>
    </location>
</feature>
<feature type="transmembrane region" description="Helical" evidence="10">
    <location>
        <begin position="441"/>
        <end position="459"/>
    </location>
</feature>
<keyword evidence="8" id="KW-0046">Antibiotic resistance</keyword>
<feature type="transmembrane region" description="Helical" evidence="10">
    <location>
        <begin position="102"/>
        <end position="125"/>
    </location>
</feature>